<gene>
    <name evidence="1" type="ORF">UXM345_LOCUS37238</name>
</gene>
<evidence type="ECO:0000313" key="1">
    <source>
        <dbReference type="EMBL" id="CAF4376870.1"/>
    </source>
</evidence>
<sequence>FPWFMLWNGPRDRPGQ</sequence>
<organism evidence="1 2">
    <name type="scientific">Rotaria magnacalcarata</name>
    <dbReference type="NCBI Taxonomy" id="392030"/>
    <lineage>
        <taxon>Eukaryota</taxon>
        <taxon>Metazoa</taxon>
        <taxon>Spiralia</taxon>
        <taxon>Gnathifera</taxon>
        <taxon>Rotifera</taxon>
        <taxon>Eurotatoria</taxon>
        <taxon>Bdelloidea</taxon>
        <taxon>Philodinida</taxon>
        <taxon>Philodinidae</taxon>
        <taxon>Rotaria</taxon>
    </lineage>
</organism>
<name>A0A820MN52_9BILA</name>
<dbReference type="Proteomes" id="UP000663842">
    <property type="component" value="Unassembled WGS sequence"/>
</dbReference>
<comment type="caution">
    <text evidence="1">The sequence shown here is derived from an EMBL/GenBank/DDBJ whole genome shotgun (WGS) entry which is preliminary data.</text>
</comment>
<evidence type="ECO:0000313" key="2">
    <source>
        <dbReference type="Proteomes" id="UP000663842"/>
    </source>
</evidence>
<feature type="non-terminal residue" evidence="1">
    <location>
        <position position="1"/>
    </location>
</feature>
<reference evidence="1" key="1">
    <citation type="submission" date="2021-02" db="EMBL/GenBank/DDBJ databases">
        <authorList>
            <person name="Nowell W R."/>
        </authorList>
    </citation>
    <scope>NUCLEOTIDE SEQUENCE</scope>
</reference>
<protein>
    <submittedName>
        <fullName evidence="1">Uncharacterized protein</fullName>
    </submittedName>
</protein>
<dbReference type="EMBL" id="CAJOBF010019586">
    <property type="protein sequence ID" value="CAF4376870.1"/>
    <property type="molecule type" value="Genomic_DNA"/>
</dbReference>
<dbReference type="AlphaFoldDB" id="A0A820MN52"/>
<accession>A0A820MN52</accession>
<proteinExistence type="predicted"/>